<reference evidence="2" key="1">
    <citation type="submission" date="2020-08" db="EMBL/GenBank/DDBJ databases">
        <title>Multicomponent nature underlies the extraordinary mechanical properties of spider dragline silk.</title>
        <authorList>
            <person name="Kono N."/>
            <person name="Nakamura H."/>
            <person name="Mori M."/>
            <person name="Yoshida Y."/>
            <person name="Ohtoshi R."/>
            <person name="Malay A.D."/>
            <person name="Moran D.A.P."/>
            <person name="Tomita M."/>
            <person name="Numata K."/>
            <person name="Arakawa K."/>
        </authorList>
    </citation>
    <scope>NUCLEOTIDE SEQUENCE</scope>
</reference>
<proteinExistence type="predicted"/>
<protein>
    <submittedName>
        <fullName evidence="2">Uncharacterized protein</fullName>
    </submittedName>
</protein>
<evidence type="ECO:0000256" key="1">
    <source>
        <dbReference type="SAM" id="MobiDB-lite"/>
    </source>
</evidence>
<sequence length="119" mass="13515">MIKVCFLLCFEGLSKERDFYISERKKRNSSVSTNSSEALKSQPKKKKPLPIARSEIVHEICQALGLDTELNTTVEFPDFKLPKKMKKEIIPIVQSEAIFKFCNALNLKVALANPPYALK</sequence>
<keyword evidence="3" id="KW-1185">Reference proteome</keyword>
<accession>A0A8X6IEK3</accession>
<evidence type="ECO:0000313" key="3">
    <source>
        <dbReference type="Proteomes" id="UP000886998"/>
    </source>
</evidence>
<dbReference type="AlphaFoldDB" id="A0A8X6IEK3"/>
<dbReference type="EMBL" id="BMAV01025578">
    <property type="protein sequence ID" value="GFS42738.1"/>
    <property type="molecule type" value="Genomic_DNA"/>
</dbReference>
<organism evidence="2 3">
    <name type="scientific">Trichonephila inaurata madagascariensis</name>
    <dbReference type="NCBI Taxonomy" id="2747483"/>
    <lineage>
        <taxon>Eukaryota</taxon>
        <taxon>Metazoa</taxon>
        <taxon>Ecdysozoa</taxon>
        <taxon>Arthropoda</taxon>
        <taxon>Chelicerata</taxon>
        <taxon>Arachnida</taxon>
        <taxon>Araneae</taxon>
        <taxon>Araneomorphae</taxon>
        <taxon>Entelegynae</taxon>
        <taxon>Araneoidea</taxon>
        <taxon>Nephilidae</taxon>
        <taxon>Trichonephila</taxon>
        <taxon>Trichonephila inaurata</taxon>
    </lineage>
</organism>
<evidence type="ECO:0000313" key="2">
    <source>
        <dbReference type="EMBL" id="GFS42738.1"/>
    </source>
</evidence>
<dbReference type="Proteomes" id="UP000886998">
    <property type="component" value="Unassembled WGS sequence"/>
</dbReference>
<name>A0A8X6IEK3_9ARAC</name>
<feature type="compositionally biased region" description="Polar residues" evidence="1">
    <location>
        <begin position="29"/>
        <end position="39"/>
    </location>
</feature>
<gene>
    <name evidence="2" type="ORF">TNIN_304391</name>
</gene>
<feature type="region of interest" description="Disordered" evidence="1">
    <location>
        <begin position="24"/>
        <end position="50"/>
    </location>
</feature>
<comment type="caution">
    <text evidence="2">The sequence shown here is derived from an EMBL/GenBank/DDBJ whole genome shotgun (WGS) entry which is preliminary data.</text>
</comment>